<proteinExistence type="predicted"/>
<evidence type="ECO:0000313" key="1">
    <source>
        <dbReference type="EMBL" id="CDW74796.1"/>
    </source>
</evidence>
<organism evidence="1 2">
    <name type="scientific">Stylonychia lemnae</name>
    <name type="common">Ciliate</name>
    <dbReference type="NCBI Taxonomy" id="5949"/>
    <lineage>
        <taxon>Eukaryota</taxon>
        <taxon>Sar</taxon>
        <taxon>Alveolata</taxon>
        <taxon>Ciliophora</taxon>
        <taxon>Intramacronucleata</taxon>
        <taxon>Spirotrichea</taxon>
        <taxon>Stichotrichia</taxon>
        <taxon>Sporadotrichida</taxon>
        <taxon>Oxytrichidae</taxon>
        <taxon>Stylonychinae</taxon>
        <taxon>Stylonychia</taxon>
    </lineage>
</organism>
<protein>
    <submittedName>
        <fullName evidence="1">Uncharacterized protein</fullName>
    </submittedName>
</protein>
<dbReference type="Proteomes" id="UP000039865">
    <property type="component" value="Unassembled WGS sequence"/>
</dbReference>
<reference evidence="1 2" key="1">
    <citation type="submission" date="2014-06" db="EMBL/GenBank/DDBJ databases">
        <authorList>
            <person name="Swart Estienne"/>
        </authorList>
    </citation>
    <scope>NUCLEOTIDE SEQUENCE [LARGE SCALE GENOMIC DNA]</scope>
    <source>
        <strain evidence="1 2">130c</strain>
    </source>
</reference>
<evidence type="ECO:0000313" key="2">
    <source>
        <dbReference type="Proteomes" id="UP000039865"/>
    </source>
</evidence>
<dbReference type="InParanoid" id="A0A077ZY14"/>
<sequence length="212" mass="25070">MTEITTIIRLARKQSSNIKLQQSSLNSSQAPPYFLLKSSFTKLFKFKNIFIPIHKGNTRRQTANRAKAIITDIVSLVLEKSLLRKFMIALNCLFITLDAQLFFTQQMQKLQQIYLNQQKLQHQKHLELYYMQNIPDYQSYQNKVLNQRANLNTIQIHLICPIIENQMSSLAQRMKSRTQAQQNYSEEAQQGSEQYLSFQIDMSYFHLYDYQK</sequence>
<dbReference type="EMBL" id="CCKQ01003671">
    <property type="protein sequence ID" value="CDW74796.1"/>
    <property type="molecule type" value="Genomic_DNA"/>
</dbReference>
<keyword evidence="2" id="KW-1185">Reference proteome</keyword>
<name>A0A077ZY14_STYLE</name>
<accession>A0A077ZY14</accession>
<gene>
    <name evidence="1" type="primary">Contig2691.g109</name>
    <name evidence="1" type="ORF">STYLEM_3779</name>
</gene>
<dbReference type="AlphaFoldDB" id="A0A077ZY14"/>